<dbReference type="PANTHER" id="PTHR33446:SF2">
    <property type="entry name" value="PROTEIN TONB"/>
    <property type="match status" value="1"/>
</dbReference>
<gene>
    <name evidence="11" type="ORF">GCM10007423_20050</name>
</gene>
<keyword evidence="4" id="KW-1003">Cell membrane</keyword>
<comment type="caution">
    <text evidence="11">The sequence shown here is derived from an EMBL/GenBank/DDBJ whole genome shotgun (WGS) entry which is preliminary data.</text>
</comment>
<evidence type="ECO:0000256" key="8">
    <source>
        <dbReference type="ARBA" id="ARBA00022989"/>
    </source>
</evidence>
<evidence type="ECO:0000313" key="11">
    <source>
        <dbReference type="EMBL" id="GGH31288.1"/>
    </source>
</evidence>
<dbReference type="SUPFAM" id="SSF74653">
    <property type="entry name" value="TolA/TonB C-terminal domain"/>
    <property type="match status" value="1"/>
</dbReference>
<dbReference type="EMBL" id="BMIA01000001">
    <property type="protein sequence ID" value="GGH31288.1"/>
    <property type="molecule type" value="Genomic_DNA"/>
</dbReference>
<dbReference type="PROSITE" id="PS52015">
    <property type="entry name" value="TONB_CTD"/>
    <property type="match status" value="1"/>
</dbReference>
<feature type="domain" description="TonB C-terminal" evidence="10">
    <location>
        <begin position="55"/>
        <end position="145"/>
    </location>
</feature>
<proteinExistence type="inferred from homology"/>
<comment type="similarity">
    <text evidence="2">Belongs to the TonB family.</text>
</comment>
<evidence type="ECO:0000256" key="1">
    <source>
        <dbReference type="ARBA" id="ARBA00004383"/>
    </source>
</evidence>
<evidence type="ECO:0000259" key="10">
    <source>
        <dbReference type="PROSITE" id="PS52015"/>
    </source>
</evidence>
<dbReference type="PANTHER" id="PTHR33446">
    <property type="entry name" value="PROTEIN TONB-RELATED"/>
    <property type="match status" value="1"/>
</dbReference>
<comment type="subcellular location">
    <subcellularLocation>
        <location evidence="1">Cell inner membrane</location>
        <topology evidence="1">Single-pass membrane protein</topology>
        <orientation evidence="1">Periplasmic side</orientation>
    </subcellularLocation>
</comment>
<evidence type="ECO:0000256" key="4">
    <source>
        <dbReference type="ARBA" id="ARBA00022475"/>
    </source>
</evidence>
<keyword evidence="9" id="KW-0472">Membrane</keyword>
<keyword evidence="7" id="KW-0653">Protein transport</keyword>
<name>A0ABQ1YNV6_9BACT</name>
<evidence type="ECO:0000256" key="2">
    <source>
        <dbReference type="ARBA" id="ARBA00006555"/>
    </source>
</evidence>
<evidence type="ECO:0000256" key="9">
    <source>
        <dbReference type="ARBA" id="ARBA00023136"/>
    </source>
</evidence>
<keyword evidence="5" id="KW-0997">Cell inner membrane</keyword>
<accession>A0ABQ1YNV6</accession>
<dbReference type="NCBIfam" id="TIGR01352">
    <property type="entry name" value="tonB_Cterm"/>
    <property type="match status" value="1"/>
</dbReference>
<evidence type="ECO:0000256" key="5">
    <source>
        <dbReference type="ARBA" id="ARBA00022519"/>
    </source>
</evidence>
<dbReference type="InterPro" id="IPR051045">
    <property type="entry name" value="TonB-dependent_transducer"/>
</dbReference>
<evidence type="ECO:0000256" key="7">
    <source>
        <dbReference type="ARBA" id="ARBA00022927"/>
    </source>
</evidence>
<keyword evidence="12" id="KW-1185">Reference proteome</keyword>
<protein>
    <recommendedName>
        <fullName evidence="10">TonB C-terminal domain-containing protein</fullName>
    </recommendedName>
</protein>
<dbReference type="Proteomes" id="UP000600214">
    <property type="component" value="Unassembled WGS sequence"/>
</dbReference>
<reference evidence="12" key="1">
    <citation type="journal article" date="2019" name="Int. J. Syst. Evol. Microbiol.">
        <title>The Global Catalogue of Microorganisms (GCM) 10K type strain sequencing project: providing services to taxonomists for standard genome sequencing and annotation.</title>
        <authorList>
            <consortium name="The Broad Institute Genomics Platform"/>
            <consortium name="The Broad Institute Genome Sequencing Center for Infectious Disease"/>
            <person name="Wu L."/>
            <person name="Ma J."/>
        </authorList>
    </citation>
    <scope>NUCLEOTIDE SEQUENCE [LARGE SCALE GENOMIC DNA]</scope>
    <source>
        <strain evidence="12">CGMCC 1.15288</strain>
    </source>
</reference>
<keyword evidence="6" id="KW-0812">Transmembrane</keyword>
<evidence type="ECO:0000256" key="6">
    <source>
        <dbReference type="ARBA" id="ARBA00022692"/>
    </source>
</evidence>
<dbReference type="InterPro" id="IPR006260">
    <property type="entry name" value="TonB/TolA_C"/>
</dbReference>
<keyword evidence="8" id="KW-1133">Transmembrane helix</keyword>
<dbReference type="Gene3D" id="3.30.1150.10">
    <property type="match status" value="1"/>
</dbReference>
<sequence length="145" mass="16497">MTAHAQTRKPALPEDTITSEIILQDLLYRHPPEVENFSEEKVFACPIEQQPEYPGGTHAMYKFIEANLRMPRKAKNARISGRVFVSFLIKETGEISDITVLKGLGFGCDEEAVRIVGLMPKWKPARQSNKIVRVKYNLPILFNIN</sequence>
<dbReference type="Pfam" id="PF03544">
    <property type="entry name" value="TonB_C"/>
    <property type="match status" value="1"/>
</dbReference>
<dbReference type="InterPro" id="IPR037682">
    <property type="entry name" value="TonB_C"/>
</dbReference>
<organism evidence="11 12">
    <name type="scientific">Dyadobacter endophyticus</name>
    <dbReference type="NCBI Taxonomy" id="1749036"/>
    <lineage>
        <taxon>Bacteria</taxon>
        <taxon>Pseudomonadati</taxon>
        <taxon>Bacteroidota</taxon>
        <taxon>Cytophagia</taxon>
        <taxon>Cytophagales</taxon>
        <taxon>Spirosomataceae</taxon>
        <taxon>Dyadobacter</taxon>
    </lineage>
</organism>
<keyword evidence="3" id="KW-0813">Transport</keyword>
<evidence type="ECO:0000256" key="3">
    <source>
        <dbReference type="ARBA" id="ARBA00022448"/>
    </source>
</evidence>
<evidence type="ECO:0000313" key="12">
    <source>
        <dbReference type="Proteomes" id="UP000600214"/>
    </source>
</evidence>